<reference evidence="3 4" key="1">
    <citation type="journal article" date="2015" name="Genome Announc.">
        <title>Complete Genome Sequencing of Protease-Producing Novel Arthrobacter sp. Strain IHBB 11108 Using PacBio Single-Molecule Real-Time Sequencing Technology.</title>
        <authorList>
            <person name="Kiran S."/>
            <person name="Swarnkar M.K."/>
            <person name="Pal M."/>
            <person name="Thakur R."/>
            <person name="Tewari R."/>
            <person name="Singh A.K."/>
            <person name="Gulati A."/>
        </authorList>
    </citation>
    <scope>NUCLEOTIDE SEQUENCE [LARGE SCALE GENOMIC DNA]</scope>
    <source>
        <strain evidence="3 4">IHBB 11108</strain>
    </source>
</reference>
<dbReference type="AlphaFoldDB" id="A0A0D4BWX9"/>
<sequence>MSPSVAGPNGAAPEANTAPSRTAWVAAERLPGWLDRFRSSHGEFSVQPLDQELLLQAEDGSSATIAAPWPVDGRPGRGADPLERLISMTSQARTVLLLLIRRGGYAVAVTRGGEVLHAKVGTRYVQSRTAAGGWSQQRFARRRANQADAMIEAVAAHAAALPLESAEYLVLGGDKKMAAALIAEPVLSPLAKLKRLAFLDVPDPRAKVLEQAAKRVCSAFIRVTDA</sequence>
<feature type="domain" description="Actinobacteria/chloroflexi VLRF1 release factor" evidence="2">
    <location>
        <begin position="93"/>
        <end position="221"/>
    </location>
</feature>
<accession>A0A0D4BWX9</accession>
<dbReference type="KEGG" id="ari:UM93_04610"/>
<dbReference type="HOGENOM" id="CLU_082731_0_0_11"/>
<dbReference type="OrthoDB" id="3728778at2"/>
<dbReference type="SUPFAM" id="SSF53137">
    <property type="entry name" value="Translational machinery components"/>
    <property type="match status" value="1"/>
</dbReference>
<evidence type="ECO:0000313" key="3">
    <source>
        <dbReference type="EMBL" id="AJT40972.1"/>
    </source>
</evidence>
<proteinExistence type="predicted"/>
<dbReference type="InterPro" id="IPR042226">
    <property type="entry name" value="eFR1_2_sf"/>
</dbReference>
<dbReference type="PATRIC" id="fig|1618207.4.peg.937"/>
<organism evidence="3 4">
    <name type="scientific">Psychromicrobium lacuslunae</name>
    <dbReference type="NCBI Taxonomy" id="1618207"/>
    <lineage>
        <taxon>Bacteria</taxon>
        <taxon>Bacillati</taxon>
        <taxon>Actinomycetota</taxon>
        <taxon>Actinomycetes</taxon>
        <taxon>Micrococcales</taxon>
        <taxon>Micrococcaceae</taxon>
        <taxon>Psychromicrobium</taxon>
    </lineage>
</organism>
<name>A0A0D4BWX9_9MICC</name>
<dbReference type="Gene3D" id="3.30.420.60">
    <property type="entry name" value="eRF1 domain 2"/>
    <property type="match status" value="1"/>
</dbReference>
<dbReference type="RefSeq" id="WP_045073968.1">
    <property type="nucleotide sequence ID" value="NZ_CP011005.1"/>
</dbReference>
<feature type="region of interest" description="Disordered" evidence="1">
    <location>
        <begin position="1"/>
        <end position="20"/>
    </location>
</feature>
<dbReference type="InterPro" id="IPR040783">
    <property type="entry name" value="VLRF1"/>
</dbReference>
<dbReference type="Pfam" id="PF18859">
    <property type="entry name" value="acVLRF1"/>
    <property type="match status" value="1"/>
</dbReference>
<dbReference type="EMBL" id="CP011005">
    <property type="protein sequence ID" value="AJT40972.1"/>
    <property type="molecule type" value="Genomic_DNA"/>
</dbReference>
<evidence type="ECO:0000259" key="2">
    <source>
        <dbReference type="Pfam" id="PF18859"/>
    </source>
</evidence>
<dbReference type="STRING" id="1618207.UM93_04610"/>
<keyword evidence="4" id="KW-1185">Reference proteome</keyword>
<gene>
    <name evidence="3" type="ORF">UM93_04610</name>
</gene>
<protein>
    <recommendedName>
        <fullName evidence="2">Actinobacteria/chloroflexi VLRF1 release factor domain-containing protein</fullName>
    </recommendedName>
</protein>
<evidence type="ECO:0000313" key="4">
    <source>
        <dbReference type="Proteomes" id="UP000061839"/>
    </source>
</evidence>
<evidence type="ECO:0000256" key="1">
    <source>
        <dbReference type="SAM" id="MobiDB-lite"/>
    </source>
</evidence>
<dbReference type="Proteomes" id="UP000061839">
    <property type="component" value="Chromosome"/>
</dbReference>
<dbReference type="NCBIfam" id="NF041024">
    <property type="entry name" value="acVLRF1_NCBI"/>
    <property type="match status" value="1"/>
</dbReference>